<dbReference type="GO" id="GO:0008483">
    <property type="term" value="F:transaminase activity"/>
    <property type="evidence" value="ECO:0007669"/>
    <property type="project" value="UniProtKB-KW"/>
</dbReference>
<reference evidence="6" key="1">
    <citation type="submission" date="2020-10" db="EMBL/GenBank/DDBJ databases">
        <title>Mucilaginibacter mali sp. nov., isolated from rhizosphere soil of apple orchard.</title>
        <authorList>
            <person name="Lee J.-S."/>
            <person name="Kim H.S."/>
            <person name="Kim J.-S."/>
        </authorList>
    </citation>
    <scope>NUCLEOTIDE SEQUENCE</scope>
    <source>
        <strain evidence="6">KCTC 22746</strain>
    </source>
</reference>
<accession>A0A929KU43</accession>
<dbReference type="PANTHER" id="PTHR30244">
    <property type="entry name" value="TRANSAMINASE"/>
    <property type="match status" value="1"/>
</dbReference>
<feature type="active site" description="Proton acceptor" evidence="3">
    <location>
        <position position="187"/>
    </location>
</feature>
<dbReference type="Gene3D" id="3.40.640.10">
    <property type="entry name" value="Type I PLP-dependent aspartate aminotransferase-like (Major domain)"/>
    <property type="match status" value="1"/>
</dbReference>
<dbReference type="InterPro" id="IPR000653">
    <property type="entry name" value="DegT/StrS_aminotransferase"/>
</dbReference>
<sequence length="366" mass="40576">MPEIAYEDLKKSNLPFMDGFEQAYREVAASGWYILGQQVKKFEDAFAAYCGVGHCVGVASGLDAIIISLKALGIEPGAEVIVPSNAYIASILGVINAGCVPVLAEPDPKTYNIDPDNLAKAITPKTKAILAVHMYGKMCNMSRIDQIAQSNGLKVIEDCAQAHGAIHKGKKAGNWSDIAAFSFYPTKNLGALGDGGAITTNDAELAKKIRFLRNYGSDIKYHNEYIGFNSRLDELQAAFLSHKLKSLDAINAYKRTLADIYNKELDPRFIKPVTEADNFDVFHIYNVRHPERDKLKEYLAQHGIKTETHYPIAPHHQNGYKHLWPGMQFPLSEEIHATTLSMPVSYCHTADEIRYVCKIANSFPLL</sequence>
<organism evidence="6 7">
    <name type="scientific">Mucilaginibacter myungsuensis</name>
    <dbReference type="NCBI Taxonomy" id="649104"/>
    <lineage>
        <taxon>Bacteria</taxon>
        <taxon>Pseudomonadati</taxon>
        <taxon>Bacteroidota</taxon>
        <taxon>Sphingobacteriia</taxon>
        <taxon>Sphingobacteriales</taxon>
        <taxon>Sphingobacteriaceae</taxon>
        <taxon>Mucilaginibacter</taxon>
    </lineage>
</organism>
<dbReference type="Pfam" id="PF01041">
    <property type="entry name" value="DegT_DnrJ_EryC1"/>
    <property type="match status" value="1"/>
</dbReference>
<dbReference type="RefSeq" id="WP_194110017.1">
    <property type="nucleotide sequence ID" value="NZ_JADFFL010000001.1"/>
</dbReference>
<keyword evidence="1 4" id="KW-0663">Pyridoxal phosphate</keyword>
<dbReference type="PANTHER" id="PTHR30244:SF36">
    <property type="entry name" value="3-OXO-GLUCOSE-6-PHOSPHATE:GLUTAMATE AMINOTRANSFERASE"/>
    <property type="match status" value="1"/>
</dbReference>
<dbReference type="InterPro" id="IPR015422">
    <property type="entry name" value="PyrdxlP-dep_Trfase_small"/>
</dbReference>
<keyword evidence="6" id="KW-0808">Transferase</keyword>
<dbReference type="FunFam" id="3.40.640.10:FF:000089">
    <property type="entry name" value="Aminotransferase, DegT/DnrJ/EryC1/StrS family"/>
    <property type="match status" value="1"/>
</dbReference>
<dbReference type="Gene3D" id="3.90.1150.10">
    <property type="entry name" value="Aspartate Aminotransferase, domain 1"/>
    <property type="match status" value="1"/>
</dbReference>
<evidence type="ECO:0000256" key="3">
    <source>
        <dbReference type="PIRSR" id="PIRSR000390-1"/>
    </source>
</evidence>
<gene>
    <name evidence="6" type="ORF">IRJ16_02945</name>
</gene>
<dbReference type="GO" id="GO:0000271">
    <property type="term" value="P:polysaccharide biosynthetic process"/>
    <property type="evidence" value="ECO:0007669"/>
    <property type="project" value="TreeGrafter"/>
</dbReference>
<evidence type="ECO:0000313" key="7">
    <source>
        <dbReference type="Proteomes" id="UP000622475"/>
    </source>
</evidence>
<dbReference type="InterPro" id="IPR015424">
    <property type="entry name" value="PyrdxlP-dep_Trfase"/>
</dbReference>
<evidence type="ECO:0000256" key="4">
    <source>
        <dbReference type="PIRSR" id="PIRSR000390-2"/>
    </source>
</evidence>
<keyword evidence="6" id="KW-0032">Aminotransferase</keyword>
<dbReference type="PIRSF" id="PIRSF000390">
    <property type="entry name" value="PLP_StrS"/>
    <property type="match status" value="1"/>
</dbReference>
<dbReference type="SUPFAM" id="SSF53383">
    <property type="entry name" value="PLP-dependent transferases"/>
    <property type="match status" value="1"/>
</dbReference>
<dbReference type="AlphaFoldDB" id="A0A929KU43"/>
<protein>
    <submittedName>
        <fullName evidence="6">DegT/DnrJ/EryC1/StrS family aminotransferase</fullName>
    </submittedName>
</protein>
<dbReference type="EMBL" id="JADFFL010000001">
    <property type="protein sequence ID" value="MBE9660827.1"/>
    <property type="molecule type" value="Genomic_DNA"/>
</dbReference>
<dbReference type="Proteomes" id="UP000622475">
    <property type="component" value="Unassembled WGS sequence"/>
</dbReference>
<evidence type="ECO:0000256" key="1">
    <source>
        <dbReference type="ARBA" id="ARBA00022898"/>
    </source>
</evidence>
<comment type="similarity">
    <text evidence="2 5">Belongs to the DegT/DnrJ/EryC1 family.</text>
</comment>
<dbReference type="InterPro" id="IPR015421">
    <property type="entry name" value="PyrdxlP-dep_Trfase_major"/>
</dbReference>
<feature type="modified residue" description="N6-(pyridoxal phosphate)lysine" evidence="4">
    <location>
        <position position="187"/>
    </location>
</feature>
<dbReference type="CDD" id="cd00616">
    <property type="entry name" value="AHBA_syn"/>
    <property type="match status" value="1"/>
</dbReference>
<keyword evidence="7" id="KW-1185">Reference proteome</keyword>
<evidence type="ECO:0000256" key="2">
    <source>
        <dbReference type="ARBA" id="ARBA00037999"/>
    </source>
</evidence>
<comment type="caution">
    <text evidence="6">The sequence shown here is derived from an EMBL/GenBank/DDBJ whole genome shotgun (WGS) entry which is preliminary data.</text>
</comment>
<name>A0A929KU43_9SPHI</name>
<dbReference type="GO" id="GO:0030170">
    <property type="term" value="F:pyridoxal phosphate binding"/>
    <property type="evidence" value="ECO:0007669"/>
    <property type="project" value="UniProtKB-ARBA"/>
</dbReference>
<evidence type="ECO:0000256" key="5">
    <source>
        <dbReference type="RuleBase" id="RU004508"/>
    </source>
</evidence>
<proteinExistence type="inferred from homology"/>
<evidence type="ECO:0000313" key="6">
    <source>
        <dbReference type="EMBL" id="MBE9660827.1"/>
    </source>
</evidence>